<feature type="transmembrane region" description="Helical" evidence="1">
    <location>
        <begin position="457"/>
        <end position="476"/>
    </location>
</feature>
<proteinExistence type="predicted"/>
<feature type="transmembrane region" description="Helical" evidence="1">
    <location>
        <begin position="1250"/>
        <end position="1270"/>
    </location>
</feature>
<accession>A0A2N5X7Z2</accession>
<sequence>MSRPALRYFTCFAFLFFTQPGFASPADLSQWRDWVLEKHIDRECPWVLGSASSRECIWPGRLEIELRGKGLSFNYQVEVFQDDALVPLPGAPGSWPMNVMVNATRAAVLDRKGVPHASLNKGKHIIQGQIQWQRRPSGLAVPESIALVTLTDQGRSASPERRDGQIVLGRDTEAAPVKLRNALGIEVFRKLTDGVPMTLETRAVLTVSGEPREVEVGQLAWPNTALMAIESPLPARIEENGNLRVQLSAGRHSVVVMSRLLKSPEQFAPQRHGEPWPEFEYLSFAGNSDLRQVKFSGAPGIDTSQVPIPAQWKELPAWRLDGSTTLQMVTEYRGDQSPAANTITVNRNLWLDFDGTTLTGVESVTGSMRRDWRLNAQPDTRLGSAQVSGHPVLVTTHGEADGVEIRSPEIALQAVTRIGSPTRFSATGWDIRADGFSATLHIPPGWRVMHATGVDGIYGTWLSNWDLWGIFLVLIIVAATRRLVSFPAACLALAALLAGYHEPGMPTGLLAVVLLLLPISVIAAGRIKRSIDVALVLSCAGLTLALVAFSINNFRLAIYPSLERGSVGVYQSSVASTDSAVSMLTNDLTESRQELRAPVAEAVRSKLESSAGAAAPTRGRQDAYMLGENDRVQTGPGAPNWLWNTVQLKSTSPVPESSELSLWYSSPWMTRLWRVFAALLTVAYGGLLMYSALRGLRSNGAVADSAGDAPAVTQASVVLALIAGLSFGGLSQTVDAGEYPPSHLLDELERRLIKSPACAPDCVSLEKGVIQTTRDTLSIGFSAYADTDVLLLLPTPRQGWQVSDVLIDGNNNTASRRHQGHLAVLLPQGHHVISVSGKLSGDIASVSLPTPIHNLSASGQHWQLSGLVDGRVPSGTLSLRAAAAVREKKRDTLTPEPITPFFAVHREFYLGTQWRVTTRVTRLAPMSGPVSVDVALLAFERPLSASVNFKDGHARLQFNDRQRDIAWESSMQPVDSLQLVAANGTHYVETWRLLPSALWRVDHEGVPPTRAPSGVGSMQPHWKPWPGESLRLQFARPPGIAGPTFTVEQASLVHRAGGAVQQNTLTLKIKASIGQDYVLELPADARVTALSRNNTGLNLPEASRVSVALQPGEQHIEVEFEQEGGSGWLSTTPKVTLPDGASNITLTYTLPQDRWPLYLTGPDIGPAMLYWGVFCVIILGAVLLTVLSRRLPVSIPIGLPGWLLLGIGLSTVNSYGVIIVAVFFFLAAFRQRLDPASISRINFNLLQTGLGIWALITLVTLVSAIPMGLLSSPDMLVSGNNSWSHLYNFFQDRAGQNDFPTATVISVNLAVYRLVMLVWSLWLASRLIRWVAWAWKAYAKEGLWLPKLKAPDQ</sequence>
<feature type="transmembrane region" description="Helical" evidence="1">
    <location>
        <begin position="531"/>
        <end position="551"/>
    </location>
</feature>
<feature type="transmembrane region" description="Helical" evidence="1">
    <location>
        <begin position="483"/>
        <end position="501"/>
    </location>
</feature>
<dbReference type="Proteomes" id="UP000235005">
    <property type="component" value="Unassembled WGS sequence"/>
</dbReference>
<evidence type="ECO:0000313" key="3">
    <source>
        <dbReference type="EMBL" id="PLW70604.1"/>
    </source>
</evidence>
<feature type="transmembrane region" description="Helical" evidence="1">
    <location>
        <begin position="1310"/>
        <end position="1328"/>
    </location>
</feature>
<feature type="signal peptide" evidence="2">
    <location>
        <begin position="1"/>
        <end position="23"/>
    </location>
</feature>
<organism evidence="3 4">
    <name type="scientific">Pseudohalioglobus lutimaris</name>
    <dbReference type="NCBI Taxonomy" id="1737061"/>
    <lineage>
        <taxon>Bacteria</taxon>
        <taxon>Pseudomonadati</taxon>
        <taxon>Pseudomonadota</taxon>
        <taxon>Gammaproteobacteria</taxon>
        <taxon>Cellvibrionales</taxon>
        <taxon>Halieaceae</taxon>
        <taxon>Pseudohalioglobus</taxon>
    </lineage>
</organism>
<comment type="caution">
    <text evidence="3">The sequence shown here is derived from an EMBL/GenBank/DDBJ whole genome shotgun (WGS) entry which is preliminary data.</text>
</comment>
<feature type="transmembrane region" description="Helical" evidence="1">
    <location>
        <begin position="1199"/>
        <end position="1229"/>
    </location>
</feature>
<gene>
    <name evidence="3" type="ORF">C0039_00270</name>
</gene>
<feature type="transmembrane region" description="Helical" evidence="1">
    <location>
        <begin position="672"/>
        <end position="693"/>
    </location>
</feature>
<keyword evidence="4" id="KW-1185">Reference proteome</keyword>
<evidence type="ECO:0000313" key="4">
    <source>
        <dbReference type="Proteomes" id="UP000235005"/>
    </source>
</evidence>
<keyword evidence="1" id="KW-1133">Transmembrane helix</keyword>
<protein>
    <submittedName>
        <fullName evidence="3">Uncharacterized protein</fullName>
    </submittedName>
</protein>
<feature type="transmembrane region" description="Helical" evidence="1">
    <location>
        <begin position="507"/>
        <end position="524"/>
    </location>
</feature>
<reference evidence="3 4" key="1">
    <citation type="submission" date="2018-01" db="EMBL/GenBank/DDBJ databases">
        <title>The draft genome sequence of Halioglobus lutimaris HF004.</title>
        <authorList>
            <person name="Du Z.-J."/>
            <person name="Shi M.-J."/>
        </authorList>
    </citation>
    <scope>NUCLEOTIDE SEQUENCE [LARGE SCALE GENOMIC DNA]</scope>
    <source>
        <strain evidence="3 4">HF004</strain>
    </source>
</reference>
<keyword evidence="1" id="KW-0472">Membrane</keyword>
<name>A0A2N5X7Z2_9GAMM</name>
<keyword evidence="2" id="KW-0732">Signal</keyword>
<feature type="transmembrane region" description="Helical" evidence="1">
    <location>
        <begin position="1168"/>
        <end position="1187"/>
    </location>
</feature>
<dbReference type="RefSeq" id="WP_101516923.1">
    <property type="nucleotide sequence ID" value="NZ_PKUS01000001.1"/>
</dbReference>
<dbReference type="OrthoDB" id="220327at2"/>
<dbReference type="EMBL" id="PKUS01000001">
    <property type="protein sequence ID" value="PLW70604.1"/>
    <property type="molecule type" value="Genomic_DNA"/>
</dbReference>
<evidence type="ECO:0000256" key="2">
    <source>
        <dbReference type="SAM" id="SignalP"/>
    </source>
</evidence>
<keyword evidence="1" id="KW-0812">Transmembrane</keyword>
<feature type="chain" id="PRO_5014814551" evidence="2">
    <location>
        <begin position="24"/>
        <end position="1353"/>
    </location>
</feature>
<evidence type="ECO:0000256" key="1">
    <source>
        <dbReference type="SAM" id="Phobius"/>
    </source>
</evidence>